<dbReference type="Pfam" id="PF03976">
    <property type="entry name" value="PPK2"/>
    <property type="match status" value="2"/>
</dbReference>
<protein>
    <submittedName>
        <fullName evidence="2">Phosphate--AMP phosphotransferase</fullName>
    </submittedName>
</protein>
<dbReference type="InterPro" id="IPR022488">
    <property type="entry name" value="PPK2-related"/>
</dbReference>
<sequence>MTEQNPQTEFQLMDEDQLSVELIEAQYALKDSRGQSNAKSLVILVSGIELAGKGEAVKQLREWVDPRYLHVKADAAYLFDFKTSFWQPYARFIPAEGQIMILFGNWYSDLLSSATHVSKPFDDSLFDEYVQRFRAFEQDLKNNQVDVVKIWFDLSWKTLQKRLNEMDPSEVRWHKMNGLDWRNKKQYDTLQKLRQRFTDDWIIIDGEDEQLRDQQFAQHVLQAFKDCPEHPKTVEQSWQQAPIPEALLNPDNAALDEGDYKAELKKLSRKVADALRFDDRNVVIVFEGMDAAGKGGAIKRIVKKLDPREYEIYTIGAPEKYELRRPYLWRFWTKLQPEEKICIFDRSWYGRVLVERIEGFASDLEWQRAYAEINRFEQDLTEHQTVIIKFWLAISKDEQEQRFKAREQTAHKRFKITEEDWRNRNRWDDYLNAAADMFAHTSTEDAPWHIIATNDKNSARIEVLKTILKQLKAD</sequence>
<dbReference type="Proteomes" id="UP000503440">
    <property type="component" value="Chromosome"/>
</dbReference>
<dbReference type="EMBL" id="CP044455">
    <property type="protein sequence ID" value="QIC71304.1"/>
    <property type="molecule type" value="Genomic_DNA"/>
</dbReference>
<evidence type="ECO:0000259" key="1">
    <source>
        <dbReference type="Pfam" id="PF03976"/>
    </source>
</evidence>
<dbReference type="InterPro" id="IPR027417">
    <property type="entry name" value="P-loop_NTPase"/>
</dbReference>
<feature type="domain" description="Polyphosphate kinase-2-related" evidence="1">
    <location>
        <begin position="256"/>
        <end position="473"/>
    </location>
</feature>
<accession>A0A6C0Y528</accession>
<organism evidence="2 3">
    <name type="scientific">Acinetobacter indicus</name>
    <dbReference type="NCBI Taxonomy" id="756892"/>
    <lineage>
        <taxon>Bacteria</taxon>
        <taxon>Pseudomonadati</taxon>
        <taxon>Pseudomonadota</taxon>
        <taxon>Gammaproteobacteria</taxon>
        <taxon>Moraxellales</taxon>
        <taxon>Moraxellaceae</taxon>
        <taxon>Acinetobacter</taxon>
    </lineage>
</organism>
<reference evidence="2 3" key="1">
    <citation type="submission" date="2019-09" db="EMBL/GenBank/DDBJ databases">
        <title>Non-baumannii Acinetobacter spp. carrying blaNDM-1 isolated in China.</title>
        <authorList>
            <person name="Cui C."/>
            <person name="Chen C."/>
            <person name="Sun J."/>
            <person name="Liu Y."/>
        </authorList>
    </citation>
    <scope>NUCLEOTIDE SEQUENCE [LARGE SCALE GENOMIC DNA]</scope>
    <source>
        <strain evidence="2 3">B18</strain>
    </source>
</reference>
<dbReference type="GO" id="GO:0016740">
    <property type="term" value="F:transferase activity"/>
    <property type="evidence" value="ECO:0007669"/>
    <property type="project" value="UniProtKB-KW"/>
</dbReference>
<name>A0A6C0Y528_9GAMM</name>
<dbReference type="RefSeq" id="WP_163146186.1">
    <property type="nucleotide sequence ID" value="NZ_CP044455.1"/>
</dbReference>
<gene>
    <name evidence="2" type="ORF">FSC09_13310</name>
</gene>
<feature type="domain" description="Polyphosphate kinase-2-related" evidence="1">
    <location>
        <begin position="19"/>
        <end position="226"/>
    </location>
</feature>
<dbReference type="SUPFAM" id="SSF52540">
    <property type="entry name" value="P-loop containing nucleoside triphosphate hydrolases"/>
    <property type="match status" value="2"/>
</dbReference>
<dbReference type="PANTHER" id="PTHR34383">
    <property type="entry name" value="POLYPHOSPHATE:AMP PHOSPHOTRANSFERASE-RELATED"/>
    <property type="match status" value="1"/>
</dbReference>
<proteinExistence type="predicted"/>
<dbReference type="Gene3D" id="3.40.50.300">
    <property type="entry name" value="P-loop containing nucleotide triphosphate hydrolases"/>
    <property type="match status" value="2"/>
</dbReference>
<evidence type="ECO:0000313" key="2">
    <source>
        <dbReference type="EMBL" id="QIC71304.1"/>
    </source>
</evidence>
<dbReference type="PANTHER" id="PTHR34383:SF3">
    <property type="entry name" value="POLYPHOSPHATE:AMP PHOSPHOTRANSFERASE"/>
    <property type="match status" value="1"/>
</dbReference>
<evidence type="ECO:0000313" key="3">
    <source>
        <dbReference type="Proteomes" id="UP000503440"/>
    </source>
</evidence>
<keyword evidence="2" id="KW-0808">Transferase</keyword>
<dbReference type="AlphaFoldDB" id="A0A6C0Y528"/>